<name>A0A1J5T6Y0_9ZZZZ</name>
<comment type="caution">
    <text evidence="4">The sequence shown here is derived from an EMBL/GenBank/DDBJ whole genome shotgun (WGS) entry which is preliminary data.</text>
</comment>
<dbReference type="Gene3D" id="3.40.30.10">
    <property type="entry name" value="Glutaredoxin"/>
    <property type="match status" value="1"/>
</dbReference>
<dbReference type="AlphaFoldDB" id="A0A1J5T6Y0"/>
<protein>
    <submittedName>
        <fullName evidence="4">Putative glutathione peroxidase</fullName>
    </submittedName>
</protein>
<proteinExistence type="inferred from homology"/>
<keyword evidence="3" id="KW-0560">Oxidoreductase</keyword>
<evidence type="ECO:0000256" key="3">
    <source>
        <dbReference type="ARBA" id="ARBA00023002"/>
    </source>
</evidence>
<keyword evidence="2 4" id="KW-0575">Peroxidase</keyword>
<evidence type="ECO:0000256" key="1">
    <source>
        <dbReference type="ARBA" id="ARBA00006926"/>
    </source>
</evidence>
<evidence type="ECO:0000256" key="2">
    <source>
        <dbReference type="ARBA" id="ARBA00022559"/>
    </source>
</evidence>
<dbReference type="PANTHER" id="PTHR11592:SF78">
    <property type="entry name" value="GLUTATHIONE PEROXIDASE"/>
    <property type="match status" value="1"/>
</dbReference>
<dbReference type="SUPFAM" id="SSF52833">
    <property type="entry name" value="Thioredoxin-like"/>
    <property type="match status" value="1"/>
</dbReference>
<dbReference type="GO" id="GO:0004601">
    <property type="term" value="F:peroxidase activity"/>
    <property type="evidence" value="ECO:0007669"/>
    <property type="project" value="UniProtKB-KW"/>
</dbReference>
<organism evidence="4">
    <name type="scientific">mine drainage metagenome</name>
    <dbReference type="NCBI Taxonomy" id="410659"/>
    <lineage>
        <taxon>unclassified sequences</taxon>
        <taxon>metagenomes</taxon>
        <taxon>ecological metagenomes</taxon>
    </lineage>
</organism>
<dbReference type="InterPro" id="IPR036249">
    <property type="entry name" value="Thioredoxin-like_sf"/>
</dbReference>
<dbReference type="PANTHER" id="PTHR11592">
    <property type="entry name" value="GLUTATHIONE PEROXIDASE"/>
    <property type="match status" value="1"/>
</dbReference>
<reference evidence="4" key="1">
    <citation type="submission" date="2016-10" db="EMBL/GenBank/DDBJ databases">
        <title>Sequence of Gallionella enrichment culture.</title>
        <authorList>
            <person name="Poehlein A."/>
            <person name="Muehling M."/>
            <person name="Daniel R."/>
        </authorList>
    </citation>
    <scope>NUCLEOTIDE SEQUENCE</scope>
</reference>
<gene>
    <name evidence="4" type="ORF">GALL_63200</name>
</gene>
<dbReference type="InterPro" id="IPR000889">
    <property type="entry name" value="Glutathione_peroxidase"/>
</dbReference>
<sequence>MKKLILFFCLTVMMKSVMAQKEFYSIKVDSIGEKKKIDFSAFKNKNVLLIICASKDSSFWQMDEAIQLKKLYNDQLEIVIIPTNDYGTEPDDDDMLFNIYNKPIYSSLIVAAKIDGKKNKENSFIDWISDDRQNGSISMHFDKAFQKILINKKGEVIGVFNKEIAPLNNIIIRSIDGNKH</sequence>
<dbReference type="GO" id="GO:0006979">
    <property type="term" value="P:response to oxidative stress"/>
    <property type="evidence" value="ECO:0007669"/>
    <property type="project" value="InterPro"/>
</dbReference>
<accession>A0A1J5T6Y0</accession>
<evidence type="ECO:0000313" key="4">
    <source>
        <dbReference type="EMBL" id="OIR12069.1"/>
    </source>
</evidence>
<dbReference type="EMBL" id="MLJW01000018">
    <property type="protein sequence ID" value="OIR12069.1"/>
    <property type="molecule type" value="Genomic_DNA"/>
</dbReference>
<comment type="similarity">
    <text evidence="1">Belongs to the glutathione peroxidase family.</text>
</comment>